<dbReference type="GO" id="GO:0000049">
    <property type="term" value="F:tRNA binding"/>
    <property type="evidence" value="ECO:0007669"/>
    <property type="project" value="TreeGrafter"/>
</dbReference>
<dbReference type="SUPFAM" id="SSF81891">
    <property type="entry name" value="Poly A polymerase C-terminal region-like"/>
    <property type="match status" value="1"/>
</dbReference>
<evidence type="ECO:0000256" key="5">
    <source>
        <dbReference type="ARBA" id="ARBA00022723"/>
    </source>
</evidence>
<dbReference type="CDD" id="cd00077">
    <property type="entry name" value="HDc"/>
    <property type="match status" value="1"/>
</dbReference>
<dbReference type="InterPro" id="IPR032828">
    <property type="entry name" value="PolyA_RNA-bd"/>
</dbReference>
<dbReference type="PANTHER" id="PTHR46173">
    <property type="entry name" value="CCA TRNA NUCLEOTIDYLTRANSFERASE 1, MITOCHONDRIAL"/>
    <property type="match status" value="1"/>
</dbReference>
<keyword evidence="4 12" id="KW-0548">Nucleotidyltransferase</keyword>
<evidence type="ECO:0000259" key="10">
    <source>
        <dbReference type="Pfam" id="PF12627"/>
    </source>
</evidence>
<dbReference type="GO" id="GO:0004810">
    <property type="term" value="F:CCA tRNA nucleotidyltransferase activity"/>
    <property type="evidence" value="ECO:0007669"/>
    <property type="project" value="UniProtKB-EC"/>
</dbReference>
<proteinExistence type="predicted"/>
<dbReference type="Gene3D" id="1.10.246.80">
    <property type="match status" value="1"/>
</dbReference>
<dbReference type="InterPro" id="IPR043519">
    <property type="entry name" value="NT_sf"/>
</dbReference>
<accession>A0A644TIH0</accession>
<evidence type="ECO:0000256" key="4">
    <source>
        <dbReference type="ARBA" id="ARBA00022695"/>
    </source>
</evidence>
<dbReference type="GO" id="GO:0008033">
    <property type="term" value="P:tRNA processing"/>
    <property type="evidence" value="ECO:0007669"/>
    <property type="project" value="UniProtKB-KW"/>
</dbReference>
<organism evidence="12">
    <name type="scientific">bioreactor metagenome</name>
    <dbReference type="NCBI Taxonomy" id="1076179"/>
    <lineage>
        <taxon>unclassified sequences</taxon>
        <taxon>metagenomes</taxon>
        <taxon>ecological metagenomes</taxon>
    </lineage>
</organism>
<gene>
    <name evidence="12" type="primary">cca_8</name>
    <name evidence="12" type="ORF">SDC9_12197</name>
</gene>
<evidence type="ECO:0000256" key="7">
    <source>
        <dbReference type="ARBA" id="ARBA00022842"/>
    </source>
</evidence>
<dbReference type="GO" id="GO:0046872">
    <property type="term" value="F:metal ion binding"/>
    <property type="evidence" value="ECO:0007669"/>
    <property type="project" value="UniProtKB-KW"/>
</dbReference>
<protein>
    <submittedName>
        <fullName evidence="12">CCA-adding enzyme</fullName>
        <ecNumber evidence="12">2.7.7.72</ecNumber>
    </submittedName>
</protein>
<dbReference type="SUPFAM" id="SSF81301">
    <property type="entry name" value="Nucleotidyltransferase"/>
    <property type="match status" value="1"/>
</dbReference>
<keyword evidence="3" id="KW-0819">tRNA processing</keyword>
<sequence length="454" mass="50789">MNIIPYRCPGAVKDIARRLAHNGRKAFVVGGSLRDHLLGRDADSDIDMASDASPEEILRLFPRVVPTGIKHGTVTILVPGMSIEMTTFRAERSYKDGRRPESVEYLGDIESDLARRDFTMNAMAFDPLNGDFIDPFDGRGDIARKLIRSVGDPYERFSEDGLRPMRAVRFAAQLGFSIEEATFDCIPRTIETFKKVSMERLRDELGKILLSDRPSWGLSLLERTGLLKLLLPELSAGRGCRQKGDHSFDVLDHLYYSVDAAPKILAIRLAALFHDVGKPEAMVETEEGERHFHRHETISASMASRAMKRLKYPNDLIDEVAHLIGHHMFNYSDEWSDAALRRFVASVGRENLESLFMLRCADTAGTKRTAPDPRNLDPLRRRIEKLLAQDSALGLKDLKINGNDLAEAGIPRGPVMGKILAELLETVLDDPAQNERETLLRIAGGIKGKYGIED</sequence>
<dbReference type="EMBL" id="VSSQ01000032">
    <property type="protein sequence ID" value="MPL66519.1"/>
    <property type="molecule type" value="Genomic_DNA"/>
</dbReference>
<feature type="domain" description="CCA-adding enzyme C-terminal" evidence="11">
    <location>
        <begin position="301"/>
        <end position="442"/>
    </location>
</feature>
<reference evidence="12" key="1">
    <citation type="submission" date="2019-08" db="EMBL/GenBank/DDBJ databases">
        <authorList>
            <person name="Kucharzyk K."/>
            <person name="Murdoch R.W."/>
            <person name="Higgins S."/>
            <person name="Loffler F."/>
        </authorList>
    </citation>
    <scope>NUCLEOTIDE SEQUENCE</scope>
</reference>
<dbReference type="Gene3D" id="3.30.460.10">
    <property type="entry name" value="Beta Polymerase, domain 2"/>
    <property type="match status" value="1"/>
</dbReference>
<dbReference type="CDD" id="cd05398">
    <property type="entry name" value="NT_ClassII-CCAase"/>
    <property type="match status" value="1"/>
</dbReference>
<dbReference type="InterPro" id="IPR002646">
    <property type="entry name" value="PolA_pol_head_dom"/>
</dbReference>
<feature type="domain" description="tRNA nucleotidyltransferase/poly(A) polymerase RNA and SrmB- binding" evidence="10">
    <location>
        <begin position="175"/>
        <end position="235"/>
    </location>
</feature>
<dbReference type="Pfam" id="PF12627">
    <property type="entry name" value="PolyA_pol_RNAbd"/>
    <property type="match status" value="1"/>
</dbReference>
<keyword evidence="2 12" id="KW-0808">Transferase</keyword>
<dbReference type="InterPro" id="IPR050264">
    <property type="entry name" value="Bact_CCA-adding_enz_type3_sf"/>
</dbReference>
<dbReference type="PANTHER" id="PTHR46173:SF1">
    <property type="entry name" value="CCA TRNA NUCLEOTIDYLTRANSFERASE 1, MITOCHONDRIAL"/>
    <property type="match status" value="1"/>
</dbReference>
<evidence type="ECO:0000259" key="11">
    <source>
        <dbReference type="Pfam" id="PF13735"/>
    </source>
</evidence>
<dbReference type="Gene3D" id="1.10.3090.10">
    <property type="entry name" value="cca-adding enzyme, domain 2"/>
    <property type="match status" value="1"/>
</dbReference>
<evidence type="ECO:0000259" key="9">
    <source>
        <dbReference type="Pfam" id="PF01743"/>
    </source>
</evidence>
<dbReference type="Pfam" id="PF13735">
    <property type="entry name" value="tRNA_NucTran2_2"/>
    <property type="match status" value="1"/>
</dbReference>
<dbReference type="InterPro" id="IPR006675">
    <property type="entry name" value="HDIG_dom"/>
</dbReference>
<dbReference type="EC" id="2.7.7.72" evidence="12"/>
<dbReference type="InterPro" id="IPR032810">
    <property type="entry name" value="CCA-adding_enz_C"/>
</dbReference>
<evidence type="ECO:0000256" key="8">
    <source>
        <dbReference type="ARBA" id="ARBA00022884"/>
    </source>
</evidence>
<keyword evidence="5" id="KW-0479">Metal-binding</keyword>
<dbReference type="InterPro" id="IPR003607">
    <property type="entry name" value="HD/PDEase_dom"/>
</dbReference>
<evidence type="ECO:0000256" key="2">
    <source>
        <dbReference type="ARBA" id="ARBA00022679"/>
    </source>
</evidence>
<dbReference type="AlphaFoldDB" id="A0A644TIH0"/>
<feature type="domain" description="Poly A polymerase head" evidence="9">
    <location>
        <begin position="26"/>
        <end position="148"/>
    </location>
</feature>
<name>A0A644TIH0_9ZZZZ</name>
<dbReference type="GO" id="GO:0000166">
    <property type="term" value="F:nucleotide binding"/>
    <property type="evidence" value="ECO:0007669"/>
    <property type="project" value="UniProtKB-KW"/>
</dbReference>
<evidence type="ECO:0000256" key="3">
    <source>
        <dbReference type="ARBA" id="ARBA00022694"/>
    </source>
</evidence>
<keyword evidence="8" id="KW-0694">RNA-binding</keyword>
<keyword evidence="6" id="KW-0547">Nucleotide-binding</keyword>
<evidence type="ECO:0000313" key="12">
    <source>
        <dbReference type="EMBL" id="MPL66519.1"/>
    </source>
</evidence>
<keyword evidence="7" id="KW-0460">Magnesium</keyword>
<evidence type="ECO:0000256" key="1">
    <source>
        <dbReference type="ARBA" id="ARBA00001946"/>
    </source>
</evidence>
<dbReference type="Pfam" id="PF01743">
    <property type="entry name" value="PolyA_pol"/>
    <property type="match status" value="1"/>
</dbReference>
<comment type="cofactor">
    <cofactor evidence="1">
        <name>Mg(2+)</name>
        <dbReference type="ChEBI" id="CHEBI:18420"/>
    </cofactor>
</comment>
<evidence type="ECO:0000256" key="6">
    <source>
        <dbReference type="ARBA" id="ARBA00022741"/>
    </source>
</evidence>
<comment type="caution">
    <text evidence="12">The sequence shown here is derived from an EMBL/GenBank/DDBJ whole genome shotgun (WGS) entry which is preliminary data.</text>
</comment>
<dbReference type="NCBIfam" id="TIGR00277">
    <property type="entry name" value="HDIG"/>
    <property type="match status" value="1"/>
</dbReference>